<evidence type="ECO:0000313" key="12">
    <source>
        <dbReference type="Proteomes" id="UP000095649"/>
    </source>
</evidence>
<dbReference type="PANTHER" id="PTHR43394:SF1">
    <property type="entry name" value="ATP-BINDING CASSETTE SUB-FAMILY B MEMBER 10, MITOCHONDRIAL"/>
    <property type="match status" value="1"/>
</dbReference>
<dbReference type="InterPro" id="IPR003439">
    <property type="entry name" value="ABC_transporter-like_ATP-bd"/>
</dbReference>
<dbReference type="GO" id="GO:0005524">
    <property type="term" value="F:ATP binding"/>
    <property type="evidence" value="ECO:0007669"/>
    <property type="project" value="UniProtKB-KW"/>
</dbReference>
<dbReference type="SUPFAM" id="SSF52540">
    <property type="entry name" value="P-loop containing nucleoside triphosphate hydrolases"/>
    <property type="match status" value="1"/>
</dbReference>
<feature type="transmembrane region" description="Helical" evidence="8">
    <location>
        <begin position="174"/>
        <end position="193"/>
    </location>
</feature>
<dbReference type="GO" id="GO:0005886">
    <property type="term" value="C:plasma membrane"/>
    <property type="evidence" value="ECO:0007669"/>
    <property type="project" value="UniProtKB-SubCell"/>
</dbReference>
<reference evidence="11 12" key="1">
    <citation type="submission" date="2015-09" db="EMBL/GenBank/DDBJ databases">
        <authorList>
            <consortium name="Pathogen Informatics"/>
        </authorList>
    </citation>
    <scope>NUCLEOTIDE SEQUENCE [LARGE SCALE GENOMIC DNA]</scope>
    <source>
        <strain evidence="11 12">2789STDY5834970</strain>
    </source>
</reference>
<proteinExistence type="predicted"/>
<dbReference type="InterPro" id="IPR017871">
    <property type="entry name" value="ABC_transporter-like_CS"/>
</dbReference>
<evidence type="ECO:0000256" key="2">
    <source>
        <dbReference type="ARBA" id="ARBA00022448"/>
    </source>
</evidence>
<keyword evidence="11" id="KW-0378">Hydrolase</keyword>
<keyword evidence="2" id="KW-0813">Transport</keyword>
<dbReference type="SUPFAM" id="SSF90123">
    <property type="entry name" value="ABC transporter transmembrane region"/>
    <property type="match status" value="1"/>
</dbReference>
<dbReference type="PROSITE" id="PS50929">
    <property type="entry name" value="ABC_TM1F"/>
    <property type="match status" value="1"/>
</dbReference>
<dbReference type="PROSITE" id="PS00211">
    <property type="entry name" value="ABC_TRANSPORTER_1"/>
    <property type="match status" value="1"/>
</dbReference>
<dbReference type="Gene3D" id="1.20.1560.10">
    <property type="entry name" value="ABC transporter type 1, transmembrane domain"/>
    <property type="match status" value="1"/>
</dbReference>
<dbReference type="InterPro" id="IPR039421">
    <property type="entry name" value="Type_1_exporter"/>
</dbReference>
<dbReference type="GO" id="GO:0015421">
    <property type="term" value="F:ABC-type oligopeptide transporter activity"/>
    <property type="evidence" value="ECO:0007669"/>
    <property type="project" value="TreeGrafter"/>
</dbReference>
<evidence type="ECO:0000256" key="6">
    <source>
        <dbReference type="ARBA" id="ARBA00022989"/>
    </source>
</evidence>
<keyword evidence="4" id="KW-0547">Nucleotide-binding</keyword>
<dbReference type="InterPro" id="IPR036640">
    <property type="entry name" value="ABC1_TM_sf"/>
</dbReference>
<evidence type="ECO:0000256" key="5">
    <source>
        <dbReference type="ARBA" id="ARBA00022840"/>
    </source>
</evidence>
<dbReference type="AlphaFoldDB" id="A0A173UZW7"/>
<dbReference type="InterPro" id="IPR011527">
    <property type="entry name" value="ABC1_TM_dom"/>
</dbReference>
<dbReference type="PROSITE" id="PS50893">
    <property type="entry name" value="ABC_TRANSPORTER_2"/>
    <property type="match status" value="1"/>
</dbReference>
<dbReference type="Gene3D" id="3.40.50.300">
    <property type="entry name" value="P-loop containing nucleotide triphosphate hydrolases"/>
    <property type="match status" value="1"/>
</dbReference>
<dbReference type="CDD" id="cd18547">
    <property type="entry name" value="ABC_6TM_Tm288_like"/>
    <property type="match status" value="1"/>
</dbReference>
<dbReference type="EC" id="3.6.3.-" evidence="11"/>
<feature type="transmembrane region" description="Helical" evidence="8">
    <location>
        <begin position="28"/>
        <end position="51"/>
    </location>
</feature>
<evidence type="ECO:0000256" key="8">
    <source>
        <dbReference type="SAM" id="Phobius"/>
    </source>
</evidence>
<evidence type="ECO:0000313" key="11">
    <source>
        <dbReference type="EMBL" id="CUN19856.1"/>
    </source>
</evidence>
<dbReference type="OrthoDB" id="9762778at2"/>
<dbReference type="InterPro" id="IPR027417">
    <property type="entry name" value="P-loop_NTPase"/>
</dbReference>
<name>A0A173UZW7_9FIRM</name>
<dbReference type="Proteomes" id="UP000095649">
    <property type="component" value="Unassembled WGS sequence"/>
</dbReference>
<dbReference type="RefSeq" id="WP_055186735.1">
    <property type="nucleotide sequence ID" value="NZ_CYXN01000028.1"/>
</dbReference>
<evidence type="ECO:0000259" key="10">
    <source>
        <dbReference type="PROSITE" id="PS50929"/>
    </source>
</evidence>
<feature type="domain" description="ABC transmembrane type-1" evidence="10">
    <location>
        <begin position="35"/>
        <end position="317"/>
    </location>
</feature>
<keyword evidence="6 8" id="KW-1133">Transmembrane helix</keyword>
<feature type="domain" description="ABC transporter" evidence="9">
    <location>
        <begin position="350"/>
        <end position="584"/>
    </location>
</feature>
<evidence type="ECO:0000256" key="7">
    <source>
        <dbReference type="ARBA" id="ARBA00023136"/>
    </source>
</evidence>
<evidence type="ECO:0000259" key="9">
    <source>
        <dbReference type="PROSITE" id="PS50893"/>
    </source>
</evidence>
<feature type="transmembrane region" description="Helical" evidence="8">
    <location>
        <begin position="71"/>
        <end position="92"/>
    </location>
</feature>
<dbReference type="EMBL" id="CYXN01000028">
    <property type="protein sequence ID" value="CUN19856.1"/>
    <property type="molecule type" value="Genomic_DNA"/>
</dbReference>
<dbReference type="Pfam" id="PF00664">
    <property type="entry name" value="ABC_membrane"/>
    <property type="match status" value="1"/>
</dbReference>
<comment type="subcellular location">
    <subcellularLocation>
        <location evidence="1">Cell membrane</location>
        <topology evidence="1">Multi-pass membrane protein</topology>
    </subcellularLocation>
</comment>
<evidence type="ECO:0000256" key="4">
    <source>
        <dbReference type="ARBA" id="ARBA00022741"/>
    </source>
</evidence>
<evidence type="ECO:0000256" key="3">
    <source>
        <dbReference type="ARBA" id="ARBA00022692"/>
    </source>
</evidence>
<keyword evidence="3 8" id="KW-0812">Transmembrane</keyword>
<sequence>MSAKAKNKLTPQQRKATLNRVLHKIRPYSAFVVCSLLVAAVSVAAQLYIPILCGDAIDKMLGKGNVDLAGVLRIAVSILVVAAVAALAQWLLSVCNNRITFSVSRDLRNEALRKIQTLPLSYLDSHPSGDIVSRMVADVDTFADGLLMGFTQLFSGILTIFGTLLFMLRENVPITLVVVCITPLSLVVAGFLAKRSYGYFQSQSTVRGKQTALVNEMIEGQKVVQAFGHEAESLAAFDEVNGQLQEVSLKAIFFSSLTNPATRFVNNIVYAGVGLVGALYAVRGGITIGQLSVFLSYANQYTKPFNEISGVVTELQNALACAARVFELLDAEDQVPEAENAAALQPDGHVQLQDVSFRYLPDRPLIEGLSLDVQPGQRIAIVGPTGCGKTTLINLLMRFYDVNSGSIKVSGMDIRDVTRASLRGSYGMVLQDTWLRAGTVRENIAYGKPDATMDEVIAAAKAAHAHSFIRRLPEGYDTVIAEDGGNISQGQKQLLCIARVMLCLPPMLILDEATSSIDTRTEVRIQKAFARMMQGRTSFIVAHRLSTIREADLILVMKDGHIVEQGNHDQLLAQGGFYAKLYNSQFEGVQT</sequence>
<organism evidence="11 12">
    <name type="scientific">Faecalibacterium prausnitzii</name>
    <dbReference type="NCBI Taxonomy" id="853"/>
    <lineage>
        <taxon>Bacteria</taxon>
        <taxon>Bacillati</taxon>
        <taxon>Bacillota</taxon>
        <taxon>Clostridia</taxon>
        <taxon>Eubacteriales</taxon>
        <taxon>Oscillospiraceae</taxon>
        <taxon>Faecalibacterium</taxon>
    </lineage>
</organism>
<dbReference type="CDD" id="cd03254">
    <property type="entry name" value="ABCC_Glucan_exporter_like"/>
    <property type="match status" value="1"/>
</dbReference>
<dbReference type="SMART" id="SM00382">
    <property type="entry name" value="AAA"/>
    <property type="match status" value="1"/>
</dbReference>
<dbReference type="PANTHER" id="PTHR43394">
    <property type="entry name" value="ATP-DEPENDENT PERMEASE MDL1, MITOCHONDRIAL"/>
    <property type="match status" value="1"/>
</dbReference>
<keyword evidence="5 11" id="KW-0067">ATP-binding</keyword>
<evidence type="ECO:0000256" key="1">
    <source>
        <dbReference type="ARBA" id="ARBA00004651"/>
    </source>
</evidence>
<accession>A0A173UZW7</accession>
<dbReference type="InterPro" id="IPR003593">
    <property type="entry name" value="AAA+_ATPase"/>
</dbReference>
<dbReference type="FunFam" id="3.40.50.300:FF:000287">
    <property type="entry name" value="Multidrug ABC transporter ATP-binding protein"/>
    <property type="match status" value="1"/>
</dbReference>
<protein>
    <submittedName>
        <fullName evidence="11">Putative multidrug export ATP-binding/permease protein SAV1866</fullName>
        <ecNumber evidence="11">3.6.3.-</ecNumber>
    </submittedName>
</protein>
<dbReference type="Pfam" id="PF00005">
    <property type="entry name" value="ABC_tran"/>
    <property type="match status" value="1"/>
</dbReference>
<dbReference type="GO" id="GO:0016887">
    <property type="term" value="F:ATP hydrolysis activity"/>
    <property type="evidence" value="ECO:0007669"/>
    <property type="project" value="InterPro"/>
</dbReference>
<feature type="transmembrane region" description="Helical" evidence="8">
    <location>
        <begin position="145"/>
        <end position="168"/>
    </location>
</feature>
<keyword evidence="7 8" id="KW-0472">Membrane</keyword>
<gene>
    <name evidence="11" type="ORF">ERS852582_02398</name>
</gene>